<dbReference type="PANTHER" id="PTHR46600">
    <property type="entry name" value="THAP DOMAIN-CONTAINING"/>
    <property type="match status" value="1"/>
</dbReference>
<evidence type="ECO:0000256" key="6">
    <source>
        <dbReference type="SAM" id="MobiDB-lite"/>
    </source>
</evidence>
<reference evidence="8" key="1">
    <citation type="submission" date="2020-05" db="UniProtKB">
        <authorList>
            <consortium name="EnsemblMetazoa"/>
        </authorList>
    </citation>
    <scope>IDENTIFICATION</scope>
    <source>
        <strain evidence="8">Jacobina</strain>
    </source>
</reference>
<feature type="region of interest" description="Disordered" evidence="6">
    <location>
        <begin position="315"/>
        <end position="334"/>
    </location>
</feature>
<dbReference type="AlphaFoldDB" id="A0A1B0GIA0"/>
<dbReference type="SMART" id="SM00980">
    <property type="entry name" value="THAP"/>
    <property type="match status" value="1"/>
</dbReference>
<dbReference type="InterPro" id="IPR026516">
    <property type="entry name" value="THAP1/10"/>
</dbReference>
<evidence type="ECO:0000256" key="1">
    <source>
        <dbReference type="ARBA" id="ARBA00022723"/>
    </source>
</evidence>
<accession>A0A1B0GIA0</accession>
<dbReference type="EnsemblMetazoa" id="LLOJ004314-RA">
    <property type="protein sequence ID" value="LLOJ004314-PA"/>
    <property type="gene ID" value="LLOJ004314"/>
</dbReference>
<name>A0A1B0GIA0_LUTLO</name>
<evidence type="ECO:0000313" key="9">
    <source>
        <dbReference type="Proteomes" id="UP000092461"/>
    </source>
</evidence>
<keyword evidence="1" id="KW-0479">Metal-binding</keyword>
<organism evidence="8 9">
    <name type="scientific">Lutzomyia longipalpis</name>
    <name type="common">Sand fly</name>
    <dbReference type="NCBI Taxonomy" id="7200"/>
    <lineage>
        <taxon>Eukaryota</taxon>
        <taxon>Metazoa</taxon>
        <taxon>Ecdysozoa</taxon>
        <taxon>Arthropoda</taxon>
        <taxon>Hexapoda</taxon>
        <taxon>Insecta</taxon>
        <taxon>Pterygota</taxon>
        <taxon>Neoptera</taxon>
        <taxon>Endopterygota</taxon>
        <taxon>Diptera</taxon>
        <taxon>Nematocera</taxon>
        <taxon>Psychodoidea</taxon>
        <taxon>Psychodidae</taxon>
        <taxon>Lutzomyia</taxon>
        <taxon>Lutzomyia</taxon>
    </lineage>
</organism>
<keyword evidence="2 5" id="KW-0863">Zinc-finger</keyword>
<evidence type="ECO:0000256" key="2">
    <source>
        <dbReference type="ARBA" id="ARBA00022771"/>
    </source>
</evidence>
<evidence type="ECO:0000256" key="4">
    <source>
        <dbReference type="ARBA" id="ARBA00023125"/>
    </source>
</evidence>
<dbReference type="VEuPathDB" id="VectorBase:LLOJ004314"/>
<dbReference type="InterPro" id="IPR006612">
    <property type="entry name" value="THAP_Znf"/>
</dbReference>
<dbReference type="PROSITE" id="PS50950">
    <property type="entry name" value="ZF_THAP"/>
    <property type="match status" value="1"/>
</dbReference>
<evidence type="ECO:0000313" key="8">
    <source>
        <dbReference type="EnsemblMetazoa" id="LLOJ004314-PA"/>
    </source>
</evidence>
<dbReference type="SMART" id="SM00692">
    <property type="entry name" value="DM3"/>
    <property type="match status" value="1"/>
</dbReference>
<sequence>MGGCRCTFQTCENNSANSPNMHFFHFPAKKKELCRQWAKYANRLEFLDLPLDKLKNKVVCQMHFRSDNFMNYLQNSLVKTAYPTLMRFGDVVLDLEKDTAEEKEMKLSETNSSVQLHIPDLDEKEVASGNQQDTFIIDMMHNNEEDINISPGENLMLTGAPRASSQGSQQNYVFDFGQLVEDKPPPIKKEKKEPTILNATYQKVHRTRAGTAAAVQNVAVAKKTPRKSVVLAEFKITPRQEAVKEVKTVPEAMRPDTTEPIEVIPQEIVRETVQRKEEVEPKRDAALETMAKELGELKQMVIDAVTTVKNQSIPSTSAAATSRTPSISEQSTTGKMEKNMGKLQLFNAIKRYLNPSMVALLRMEMFGGMDREWKEDEKEFAVELYNLGINVYEFMRDEWRFRLPPEKMVKEWAEGM</sequence>
<proteinExistence type="predicted"/>
<dbReference type="PANTHER" id="PTHR46600:SF11">
    <property type="entry name" value="THAP DOMAIN-CONTAINING PROTEIN 10"/>
    <property type="match status" value="1"/>
</dbReference>
<evidence type="ECO:0000259" key="7">
    <source>
        <dbReference type="PROSITE" id="PS50950"/>
    </source>
</evidence>
<dbReference type="VEuPathDB" id="VectorBase:LLONM1_002816"/>
<dbReference type="GO" id="GO:0043565">
    <property type="term" value="F:sequence-specific DNA binding"/>
    <property type="evidence" value="ECO:0007669"/>
    <property type="project" value="InterPro"/>
</dbReference>
<feature type="domain" description="THAP-type" evidence="7">
    <location>
        <begin position="1"/>
        <end position="86"/>
    </location>
</feature>
<keyword evidence="4 5" id="KW-0238">DNA-binding</keyword>
<evidence type="ECO:0000256" key="5">
    <source>
        <dbReference type="PROSITE-ProRule" id="PRU00309"/>
    </source>
</evidence>
<dbReference type="EMBL" id="AJWK01013596">
    <property type="status" value="NOT_ANNOTATED_CDS"/>
    <property type="molecule type" value="Genomic_DNA"/>
</dbReference>
<feature type="compositionally biased region" description="Low complexity" evidence="6">
    <location>
        <begin position="315"/>
        <end position="328"/>
    </location>
</feature>
<keyword evidence="9" id="KW-1185">Reference proteome</keyword>
<dbReference type="SUPFAM" id="SSF57716">
    <property type="entry name" value="Glucocorticoid receptor-like (DNA-binding domain)"/>
    <property type="match status" value="1"/>
</dbReference>
<dbReference type="GO" id="GO:0008270">
    <property type="term" value="F:zinc ion binding"/>
    <property type="evidence" value="ECO:0007669"/>
    <property type="project" value="UniProtKB-KW"/>
</dbReference>
<dbReference type="Pfam" id="PF05485">
    <property type="entry name" value="THAP"/>
    <property type="match status" value="1"/>
</dbReference>
<protein>
    <recommendedName>
        <fullName evidence="7">THAP-type domain-containing protein</fullName>
    </recommendedName>
</protein>
<evidence type="ECO:0000256" key="3">
    <source>
        <dbReference type="ARBA" id="ARBA00022833"/>
    </source>
</evidence>
<dbReference type="Proteomes" id="UP000092461">
    <property type="component" value="Unassembled WGS sequence"/>
</dbReference>
<keyword evidence="3" id="KW-0862">Zinc</keyword>